<accession>A0A928UU38</accession>
<feature type="domain" description="Calcium uniporter protein C-terminal" evidence="3">
    <location>
        <begin position="503"/>
        <end position="656"/>
    </location>
</feature>
<keyword evidence="2" id="KW-0812">Transmembrane</keyword>
<keyword evidence="5" id="KW-1185">Reference proteome</keyword>
<gene>
    <name evidence="4" type="ORF">C4F49_03605</name>
</gene>
<organism evidence="4 5">
    <name type="scientific">Sphingobacterium hungaricum</name>
    <dbReference type="NCBI Taxonomy" id="2082723"/>
    <lineage>
        <taxon>Bacteria</taxon>
        <taxon>Pseudomonadati</taxon>
        <taxon>Bacteroidota</taxon>
        <taxon>Sphingobacteriia</taxon>
        <taxon>Sphingobacteriales</taxon>
        <taxon>Sphingobacteriaceae</taxon>
        <taxon>Sphingobacterium</taxon>
    </lineage>
</organism>
<evidence type="ECO:0000313" key="4">
    <source>
        <dbReference type="EMBL" id="MBE8712762.1"/>
    </source>
</evidence>
<proteinExistence type="predicted"/>
<keyword evidence="2" id="KW-1133">Transmembrane helix</keyword>
<keyword evidence="2" id="KW-0472">Membrane</keyword>
<sequence length="678" mass="78932">MGQLKEDNRLLASLAVFRELYNSEKDVYGIISIFLADLIKIENLYSFSLNEITSKLNNTFEFEIPDAVVRTSLGRLTFLEKQQGAYFVKDFSNIDTHTFDQKRQTIQSNNETIIDNLFKFIETEKKVTLSEKDKEKISHSFCCFLLDVNNGDEYVEYVTSFILNREADIDFKQQLNLIREGVILYSGIKYNNNINDLGTWRTELTIFIDTEILFHIAGFNGELYQKLATDFLNYVKEINQKAQKKLIKLKYFEEVKNDIEGFFTKARHLIEGNERPYPNVTAMVSIINGCKSAADILGKKSDFYTLLKSYGIEEDNFRDYFNPNNHKYNIVSQDIIESVSKEIDKDAEPFLRFLNYVSIHRKEANSNNFENIGFLLLTGNSTTLKVAWNELMKDEGFVPMATHLSFLTNKFWFKLNKGFGKASLPTSFDIITKSQIILSKVLNDNVGAKYEELQNDYNKGKLTEEQAKARIIDLRNKVRKPEEIKNDTVNDVLNAITEDSLEKFIEEQTHFKIKAEQQQENNVKLIEQLETKRDIETQLLATKKDLLQEKLNLKDTLEKQRRPLERKAKKKYQNLKTLIGSIILAYYILFIVAIFHFTWNIMEQYTFILSIIPVVASIIYLLMTEQTINPLKYLKILEERYLTQTYDEFNFDLNKVSENDAEIGKLETEIIELKKASG</sequence>
<protein>
    <recommendedName>
        <fullName evidence="3">Calcium uniporter protein C-terminal domain-containing protein</fullName>
    </recommendedName>
</protein>
<comment type="caution">
    <text evidence="4">The sequence shown here is derived from an EMBL/GenBank/DDBJ whole genome shotgun (WGS) entry which is preliminary data.</text>
</comment>
<reference evidence="4" key="1">
    <citation type="submission" date="2018-02" db="EMBL/GenBank/DDBJ databases">
        <authorList>
            <person name="Vasarhelyi B.M."/>
            <person name="Deshmukh S."/>
            <person name="Balint B."/>
            <person name="Kukolya J."/>
        </authorList>
    </citation>
    <scope>NUCLEOTIDE SEQUENCE</scope>
    <source>
        <strain evidence="4">KB22</strain>
    </source>
</reference>
<dbReference type="RefSeq" id="WP_196935952.1">
    <property type="nucleotide sequence ID" value="NZ_MU158698.1"/>
</dbReference>
<dbReference type="EMBL" id="PRDK01000003">
    <property type="protein sequence ID" value="MBE8712762.1"/>
    <property type="molecule type" value="Genomic_DNA"/>
</dbReference>
<dbReference type="AlphaFoldDB" id="A0A928UU38"/>
<evidence type="ECO:0000256" key="2">
    <source>
        <dbReference type="SAM" id="Phobius"/>
    </source>
</evidence>
<feature type="transmembrane region" description="Helical" evidence="2">
    <location>
        <begin position="577"/>
        <end position="599"/>
    </location>
</feature>
<dbReference type="Pfam" id="PF04678">
    <property type="entry name" value="MCU"/>
    <property type="match status" value="1"/>
</dbReference>
<evidence type="ECO:0000256" key="1">
    <source>
        <dbReference type="SAM" id="Coils"/>
    </source>
</evidence>
<feature type="transmembrane region" description="Helical" evidence="2">
    <location>
        <begin position="605"/>
        <end position="623"/>
    </location>
</feature>
<dbReference type="Proteomes" id="UP000616201">
    <property type="component" value="Unassembled WGS sequence"/>
</dbReference>
<evidence type="ECO:0000313" key="5">
    <source>
        <dbReference type="Proteomes" id="UP000616201"/>
    </source>
</evidence>
<evidence type="ECO:0000259" key="3">
    <source>
        <dbReference type="Pfam" id="PF04678"/>
    </source>
</evidence>
<name>A0A928UU38_9SPHI</name>
<keyword evidence="1" id="KW-0175">Coiled coil</keyword>
<feature type="coiled-coil region" evidence="1">
    <location>
        <begin position="515"/>
        <end position="560"/>
    </location>
</feature>
<dbReference type="InterPro" id="IPR006769">
    <property type="entry name" value="MCU_C"/>
</dbReference>